<evidence type="ECO:0000313" key="9">
    <source>
        <dbReference type="Proteomes" id="UP000663203"/>
    </source>
</evidence>
<gene>
    <name evidence="8" type="ORF">J0X25_16305</name>
</gene>
<evidence type="ECO:0000313" key="8">
    <source>
        <dbReference type="EMBL" id="QSW98926.1"/>
    </source>
</evidence>
<feature type="active site" description="Charge relay system" evidence="5 6">
    <location>
        <position position="203"/>
    </location>
</feature>
<dbReference type="PROSITE" id="PS51892">
    <property type="entry name" value="SUBTILASE"/>
    <property type="match status" value="1"/>
</dbReference>
<keyword evidence="4 6" id="KW-0720">Serine protease</keyword>
<evidence type="ECO:0000256" key="3">
    <source>
        <dbReference type="ARBA" id="ARBA00022801"/>
    </source>
</evidence>
<dbReference type="Gene3D" id="3.40.50.200">
    <property type="entry name" value="Peptidase S8/S53 domain"/>
    <property type="match status" value="1"/>
</dbReference>
<dbReference type="PROSITE" id="PS00138">
    <property type="entry name" value="SUBTILASE_SER"/>
    <property type="match status" value="1"/>
</dbReference>
<keyword evidence="3 6" id="KW-0378">Hydrolase</keyword>
<dbReference type="PROSITE" id="PS51318">
    <property type="entry name" value="TAT"/>
    <property type="match status" value="1"/>
</dbReference>
<dbReference type="RefSeq" id="WP_207288534.1">
    <property type="nucleotide sequence ID" value="NZ_CP071462.1"/>
</dbReference>
<feature type="domain" description="Peptidase S8/S53" evidence="7">
    <location>
        <begin position="157"/>
        <end position="402"/>
    </location>
</feature>
<dbReference type="PROSITE" id="PS00137">
    <property type="entry name" value="SUBTILASE_HIS"/>
    <property type="match status" value="1"/>
</dbReference>
<dbReference type="Proteomes" id="UP000663203">
    <property type="component" value="Chromosome"/>
</dbReference>
<dbReference type="PRINTS" id="PR00723">
    <property type="entry name" value="SUBTILISIN"/>
</dbReference>
<sequence length="537" mass="55204">MPQNGPRDETTNDTYDRRRFLSGAGALVAGGLVGSTGVASASPGREPGPKTDELIVGISPTVADLPGEARAAVPGHVEVVHTNEAISYATVAVPSDVPAHARKQFVDAIRNSPHVEYVERNATLQSFVEPDDSYYEAQNAPQAIGCETAWETTLGSDDVLIATVDQGVQYDHPDLEGVVDDRVGENLAGTGSDPYPTSEDEQHGTHVAGIAAAKTDNGRGSAGISNCSLLSVRALDESGEGSLSDIADGIQWAADAGADVINLSLGGANGFRTLRTACEYALERGVVLVGAAGNQGADDGVAYPAAYEDVLAVSALNGDALASFSNTGSEIDIAAPGTGLVSAVPWDGYARLSGTSMAAPVVAGVAGLALSAHPDLTPADLRAHLTTTATDLGLESTAQGAGRVDAAAAVETDPYPEESGEDEPTGECGDETVTASADGSLAGGWWGESDRYRYALRTSDPCSATITLEGPADADFDLYVNVDGSSPSRWDSHESATGSSASEAIELELTGDEDLRLQIHANAGSGSYTLRIEERGR</sequence>
<proteinExistence type="inferred from homology"/>
<dbReference type="AlphaFoldDB" id="A0A8A2VCK4"/>
<dbReference type="InterPro" id="IPR015500">
    <property type="entry name" value="Peptidase_S8_subtilisin-rel"/>
</dbReference>
<dbReference type="EMBL" id="CP071462">
    <property type="protein sequence ID" value="QSW98926.1"/>
    <property type="molecule type" value="Genomic_DNA"/>
</dbReference>
<feature type="active site" description="Charge relay system" evidence="5 6">
    <location>
        <position position="165"/>
    </location>
</feature>
<dbReference type="SUPFAM" id="SSF52743">
    <property type="entry name" value="Subtilisin-like"/>
    <property type="match status" value="1"/>
</dbReference>
<evidence type="ECO:0000259" key="7">
    <source>
        <dbReference type="Pfam" id="PF00082"/>
    </source>
</evidence>
<comment type="similarity">
    <text evidence="1 6">Belongs to the peptidase S8 family.</text>
</comment>
<dbReference type="InterPro" id="IPR023828">
    <property type="entry name" value="Peptidase_S8_Ser-AS"/>
</dbReference>
<organism evidence="8 9">
    <name type="scientific">Haloterrigena alkaliphila</name>
    <dbReference type="NCBI Taxonomy" id="2816475"/>
    <lineage>
        <taxon>Archaea</taxon>
        <taxon>Methanobacteriati</taxon>
        <taxon>Methanobacteriota</taxon>
        <taxon>Stenosarchaea group</taxon>
        <taxon>Halobacteria</taxon>
        <taxon>Halobacteriales</taxon>
        <taxon>Natrialbaceae</taxon>
        <taxon>Haloterrigena</taxon>
    </lineage>
</organism>
<dbReference type="GO" id="GO:0006508">
    <property type="term" value="P:proteolysis"/>
    <property type="evidence" value="ECO:0007669"/>
    <property type="project" value="UniProtKB-KW"/>
</dbReference>
<dbReference type="PANTHER" id="PTHR43806:SF11">
    <property type="entry name" value="CEREVISIN-RELATED"/>
    <property type="match status" value="1"/>
</dbReference>
<dbReference type="InterPro" id="IPR006311">
    <property type="entry name" value="TAT_signal"/>
</dbReference>
<keyword evidence="9" id="KW-1185">Reference proteome</keyword>
<dbReference type="InterPro" id="IPR036852">
    <property type="entry name" value="Peptidase_S8/S53_dom_sf"/>
</dbReference>
<dbReference type="KEGG" id="hakz:J0X25_16305"/>
<evidence type="ECO:0000256" key="1">
    <source>
        <dbReference type="ARBA" id="ARBA00011073"/>
    </source>
</evidence>
<dbReference type="PANTHER" id="PTHR43806">
    <property type="entry name" value="PEPTIDASE S8"/>
    <property type="match status" value="1"/>
</dbReference>
<dbReference type="GeneID" id="63188900"/>
<reference evidence="8 9" key="1">
    <citation type="submission" date="2021-03" db="EMBL/GenBank/DDBJ databases">
        <title>Haloterrigena longa sp. nov. and Haloterrigena limicola sp. nov., extremely halophilic archaea isolated from a salt lake.</title>
        <authorList>
            <person name="Henglin C."/>
        </authorList>
    </citation>
    <scope>NUCLEOTIDE SEQUENCE [LARGE SCALE GENOMIC DNA]</scope>
    <source>
        <strain evidence="8 9">KZCA68</strain>
    </source>
</reference>
<evidence type="ECO:0000256" key="2">
    <source>
        <dbReference type="ARBA" id="ARBA00022670"/>
    </source>
</evidence>
<name>A0A8A2VCK4_9EURY</name>
<evidence type="ECO:0000256" key="4">
    <source>
        <dbReference type="ARBA" id="ARBA00022825"/>
    </source>
</evidence>
<evidence type="ECO:0000256" key="5">
    <source>
        <dbReference type="PIRSR" id="PIRSR615500-1"/>
    </source>
</evidence>
<dbReference type="InterPro" id="IPR022398">
    <property type="entry name" value="Peptidase_S8_His-AS"/>
</dbReference>
<accession>A0A8A2VCK4</accession>
<dbReference type="InterPro" id="IPR000209">
    <property type="entry name" value="Peptidase_S8/S53_dom"/>
</dbReference>
<keyword evidence="2 6" id="KW-0645">Protease</keyword>
<dbReference type="GO" id="GO:0004252">
    <property type="term" value="F:serine-type endopeptidase activity"/>
    <property type="evidence" value="ECO:0007669"/>
    <property type="project" value="UniProtKB-UniRule"/>
</dbReference>
<dbReference type="Gene3D" id="2.60.120.380">
    <property type="match status" value="1"/>
</dbReference>
<feature type="active site" description="Charge relay system" evidence="5 6">
    <location>
        <position position="356"/>
    </location>
</feature>
<evidence type="ECO:0000256" key="6">
    <source>
        <dbReference type="PROSITE-ProRule" id="PRU01240"/>
    </source>
</evidence>
<protein>
    <submittedName>
        <fullName evidence="8">S8 family serine peptidase</fullName>
    </submittedName>
</protein>
<dbReference type="Pfam" id="PF00082">
    <property type="entry name" value="Peptidase_S8"/>
    <property type="match status" value="1"/>
</dbReference>
<dbReference type="InterPro" id="IPR050131">
    <property type="entry name" value="Peptidase_S8_subtilisin-like"/>
</dbReference>